<dbReference type="InterPro" id="IPR016787">
    <property type="entry name" value="UCP021328"/>
</dbReference>
<proteinExistence type="predicted"/>
<sequence>MSIVQSSLTIVFEPPFYKAIFERRFDSIYEVGQINLGPSEPKLALIYDLVLHHWNKVIFFQQNVCASYVSERKINPKRLQRLARKSIQYGVGTKAQQTLKKQLEYQKVTRQHNRRTKKILDQEKRYKLRQAKKIQKHKGH</sequence>
<protein>
    <submittedName>
        <fullName evidence="1">YjdF family protein</fullName>
    </submittedName>
</protein>
<evidence type="ECO:0000313" key="1">
    <source>
        <dbReference type="EMBL" id="MCZ3668291.1"/>
    </source>
</evidence>
<gene>
    <name evidence="1" type="ORF">L2724_08420</name>
</gene>
<reference evidence="1" key="1">
    <citation type="submission" date="2022-01" db="EMBL/GenBank/DDBJ databases">
        <title>VMRC isolate genome collection.</title>
        <authorList>
            <person name="France M."/>
            <person name="Rutt L."/>
            <person name="Humphrys M."/>
            <person name="Ravel J."/>
        </authorList>
    </citation>
    <scope>NUCLEOTIDE SEQUENCE</scope>
    <source>
        <strain evidence="1">C0048A1</strain>
    </source>
</reference>
<comment type="caution">
    <text evidence="1">The sequence shown here is derived from an EMBL/GenBank/DDBJ whole genome shotgun (WGS) entry which is preliminary data.</text>
</comment>
<dbReference type="EMBL" id="JAKHPH010000031">
    <property type="protein sequence ID" value="MCZ3668291.1"/>
    <property type="molecule type" value="Genomic_DNA"/>
</dbReference>
<organism evidence="1 2">
    <name type="scientific">Limosilactobacillus vaginalis</name>
    <dbReference type="NCBI Taxonomy" id="1633"/>
    <lineage>
        <taxon>Bacteria</taxon>
        <taxon>Bacillati</taxon>
        <taxon>Bacillota</taxon>
        <taxon>Bacilli</taxon>
        <taxon>Lactobacillales</taxon>
        <taxon>Lactobacillaceae</taxon>
        <taxon>Limosilactobacillus</taxon>
    </lineage>
</organism>
<dbReference type="Pfam" id="PF11208">
    <property type="entry name" value="DUF2992"/>
    <property type="match status" value="1"/>
</dbReference>
<dbReference type="RefSeq" id="WP_007124945.1">
    <property type="nucleotide sequence ID" value="NZ_JAKHPH010000031.1"/>
</dbReference>
<name>A0AAW5WUR7_9LACO</name>
<accession>A0AAW5WUR7</accession>
<evidence type="ECO:0000313" key="2">
    <source>
        <dbReference type="Proteomes" id="UP001212401"/>
    </source>
</evidence>
<dbReference type="PIRSF" id="PIRSF021328">
    <property type="entry name" value="UCP021328"/>
    <property type="match status" value="1"/>
</dbReference>
<dbReference type="Proteomes" id="UP001212401">
    <property type="component" value="Unassembled WGS sequence"/>
</dbReference>
<dbReference type="AlphaFoldDB" id="A0AAW5WUR7"/>